<dbReference type="RefSeq" id="WP_062411475.1">
    <property type="nucleotide sequence ID" value="NZ_JAJCIO010000003.1"/>
</dbReference>
<proteinExistence type="predicted"/>
<dbReference type="SUPFAM" id="SSF53955">
    <property type="entry name" value="Lysozyme-like"/>
    <property type="match status" value="1"/>
</dbReference>
<gene>
    <name evidence="3" type="ORF">NE675_02715</name>
</gene>
<name>A0ABT1SQ16_9FIRM</name>
<dbReference type="PANTHER" id="PTHR32282">
    <property type="entry name" value="BINDING PROTEIN TRANSPEPTIDASE, PUTATIVE-RELATED"/>
    <property type="match status" value="1"/>
</dbReference>
<reference evidence="3 4" key="1">
    <citation type="submission" date="2022-06" db="EMBL/GenBank/DDBJ databases">
        <title>Isolation of gut microbiota from human fecal samples.</title>
        <authorList>
            <person name="Pamer E.G."/>
            <person name="Barat B."/>
            <person name="Waligurski E."/>
            <person name="Medina S."/>
            <person name="Paddock L."/>
            <person name="Mostad J."/>
        </authorList>
    </citation>
    <scope>NUCLEOTIDE SEQUENCE [LARGE SCALE GENOMIC DNA]</scope>
    <source>
        <strain evidence="3 4">DFI.1.1</strain>
    </source>
</reference>
<protein>
    <submittedName>
        <fullName evidence="3">Transglycosylase domain-containing protein</fullName>
    </submittedName>
</protein>
<feature type="domain" description="Glycosyl transferase family 51" evidence="2">
    <location>
        <begin position="79"/>
        <end position="241"/>
    </location>
</feature>
<accession>A0ABT1SQ16</accession>
<sequence>MKQKYIAIFILAFSLCVGWNLLFDAPKTPKPTTGITAGTKEKSEPQGTWPAPLQPLETSLYPYLHFHQAMDAKIKKIPVYVAIGAISKPMQHAVVATEDRRFYSHGAIDPIGIGRAILTNIQSGETVEGGSTISQQVVKNVFLSQDRTFARKAQEFVMAFLLEQNYSKDEILEIYLNTAYFGANATGIDDAARTYFTTSPEKLDLAQASMLAGLVQAPTYYNPLQNYPAAKARQKIVLTLMTEQGYISPEQSNDAYKKDLGLQR</sequence>
<dbReference type="InterPro" id="IPR001264">
    <property type="entry name" value="Glyco_trans_51"/>
</dbReference>
<evidence type="ECO:0000256" key="1">
    <source>
        <dbReference type="ARBA" id="ARBA00022679"/>
    </source>
</evidence>
<dbReference type="Pfam" id="PF00912">
    <property type="entry name" value="Transgly"/>
    <property type="match status" value="1"/>
</dbReference>
<dbReference type="Proteomes" id="UP001206692">
    <property type="component" value="Unassembled WGS sequence"/>
</dbReference>
<keyword evidence="4" id="KW-1185">Reference proteome</keyword>
<dbReference type="InterPro" id="IPR036950">
    <property type="entry name" value="PBP_transglycosylase"/>
</dbReference>
<dbReference type="InterPro" id="IPR050396">
    <property type="entry name" value="Glycosyltr_51/Transpeptidase"/>
</dbReference>
<comment type="caution">
    <text evidence="3">The sequence shown here is derived from an EMBL/GenBank/DDBJ whole genome shotgun (WGS) entry which is preliminary data.</text>
</comment>
<dbReference type="Gene3D" id="1.10.3810.10">
    <property type="entry name" value="Biosynthetic peptidoglycan transglycosylase-like"/>
    <property type="match status" value="1"/>
</dbReference>
<evidence type="ECO:0000313" key="3">
    <source>
        <dbReference type="EMBL" id="MCQ5341953.1"/>
    </source>
</evidence>
<dbReference type="PANTHER" id="PTHR32282:SF33">
    <property type="entry name" value="PEPTIDOGLYCAN GLYCOSYLTRANSFERASE"/>
    <property type="match status" value="1"/>
</dbReference>
<dbReference type="InterPro" id="IPR023346">
    <property type="entry name" value="Lysozyme-like_dom_sf"/>
</dbReference>
<keyword evidence="1" id="KW-0808">Transferase</keyword>
<evidence type="ECO:0000313" key="4">
    <source>
        <dbReference type="Proteomes" id="UP001206692"/>
    </source>
</evidence>
<evidence type="ECO:0000259" key="2">
    <source>
        <dbReference type="Pfam" id="PF00912"/>
    </source>
</evidence>
<organism evidence="3 4">
    <name type="scientific">Megasphaera massiliensis</name>
    <dbReference type="NCBI Taxonomy" id="1232428"/>
    <lineage>
        <taxon>Bacteria</taxon>
        <taxon>Bacillati</taxon>
        <taxon>Bacillota</taxon>
        <taxon>Negativicutes</taxon>
        <taxon>Veillonellales</taxon>
        <taxon>Veillonellaceae</taxon>
        <taxon>Megasphaera</taxon>
    </lineage>
</organism>
<dbReference type="EMBL" id="JANGEW010000003">
    <property type="protein sequence ID" value="MCQ5341953.1"/>
    <property type="molecule type" value="Genomic_DNA"/>
</dbReference>